<dbReference type="RefSeq" id="WP_116848039.1">
    <property type="nucleotide sequence ID" value="NZ_QTJU01000005.1"/>
</dbReference>
<organism evidence="1 2">
    <name type="scientific">Deminuibacter soli</name>
    <dbReference type="NCBI Taxonomy" id="2291815"/>
    <lineage>
        <taxon>Bacteria</taxon>
        <taxon>Pseudomonadati</taxon>
        <taxon>Bacteroidota</taxon>
        <taxon>Chitinophagia</taxon>
        <taxon>Chitinophagales</taxon>
        <taxon>Chitinophagaceae</taxon>
        <taxon>Deminuibacter</taxon>
    </lineage>
</organism>
<dbReference type="Proteomes" id="UP000261284">
    <property type="component" value="Unassembled WGS sequence"/>
</dbReference>
<comment type="caution">
    <text evidence="1">The sequence shown here is derived from an EMBL/GenBank/DDBJ whole genome shotgun (WGS) entry which is preliminary data.</text>
</comment>
<evidence type="ECO:0000313" key="1">
    <source>
        <dbReference type="EMBL" id="RFM27282.1"/>
    </source>
</evidence>
<evidence type="ECO:0000313" key="2">
    <source>
        <dbReference type="Proteomes" id="UP000261284"/>
    </source>
</evidence>
<reference evidence="1 2" key="1">
    <citation type="submission" date="2018-08" db="EMBL/GenBank/DDBJ databases">
        <title>Chitinophagaceae sp. K23C18032701, a novel bacterium isolated from forest soil.</title>
        <authorList>
            <person name="Wang C."/>
        </authorList>
    </citation>
    <scope>NUCLEOTIDE SEQUENCE [LARGE SCALE GENOMIC DNA]</scope>
    <source>
        <strain evidence="1 2">K23C18032701</strain>
    </source>
</reference>
<gene>
    <name evidence="1" type="ORF">DXN05_14730</name>
</gene>
<protein>
    <submittedName>
        <fullName evidence="1">Tautomerase</fullName>
    </submittedName>
</protein>
<name>A0A3E1NHC3_9BACT</name>
<dbReference type="AlphaFoldDB" id="A0A3E1NHC3"/>
<keyword evidence="2" id="KW-1185">Reference proteome</keyword>
<dbReference type="EMBL" id="QTJU01000005">
    <property type="protein sequence ID" value="RFM27282.1"/>
    <property type="molecule type" value="Genomic_DNA"/>
</dbReference>
<sequence length="132" mass="14900">MPYLQLEVTRSYPAAVKQQLAKRMGETYAEIMQADVKRVTVSIRELGEGSVWRCTDDEPVPGALLMLDIRAGRPKETRALLAKTLIDLCTETLQLAVNQLNVEFTQHTGDEMYHARFGGFSNDWSPDETTRP</sequence>
<dbReference type="OrthoDB" id="277193at2"/>
<dbReference type="Gene3D" id="3.30.429.10">
    <property type="entry name" value="Macrophage Migration Inhibitory Factor"/>
    <property type="match status" value="1"/>
</dbReference>
<proteinExistence type="predicted"/>
<accession>A0A3E1NHC3</accession>
<dbReference type="InterPro" id="IPR014347">
    <property type="entry name" value="Tautomerase/MIF_sf"/>
</dbReference>
<dbReference type="SUPFAM" id="SSF55331">
    <property type="entry name" value="Tautomerase/MIF"/>
    <property type="match status" value="1"/>
</dbReference>